<dbReference type="AlphaFoldDB" id="A0A1V4ACE5"/>
<evidence type="ECO:0000256" key="2">
    <source>
        <dbReference type="ARBA" id="ARBA00022630"/>
    </source>
</evidence>
<evidence type="ECO:0000256" key="3">
    <source>
        <dbReference type="ARBA" id="ARBA00022827"/>
    </source>
</evidence>
<dbReference type="Gene3D" id="3.30.70.2450">
    <property type="match status" value="1"/>
</dbReference>
<dbReference type="Proteomes" id="UP000190539">
    <property type="component" value="Unassembled WGS sequence"/>
</dbReference>
<dbReference type="EMBL" id="MVFC01000006">
    <property type="protein sequence ID" value="OON80919.1"/>
    <property type="molecule type" value="Genomic_DNA"/>
</dbReference>
<comment type="cofactor">
    <cofactor evidence="1">
        <name>FAD</name>
        <dbReference type="ChEBI" id="CHEBI:57692"/>
    </cofactor>
</comment>
<dbReference type="Pfam" id="PF21274">
    <property type="entry name" value="Rng_hyd_C"/>
    <property type="match status" value="1"/>
</dbReference>
<keyword evidence="3" id="KW-0274">FAD</keyword>
<dbReference type="InterPro" id="IPR050641">
    <property type="entry name" value="RIFMO-like"/>
</dbReference>
<dbReference type="PRINTS" id="PR00420">
    <property type="entry name" value="RNGMNOXGNASE"/>
</dbReference>
<dbReference type="STRING" id="83656.B1H18_11175"/>
<reference evidence="6 7" key="1">
    <citation type="submission" date="2017-02" db="EMBL/GenBank/DDBJ databases">
        <title>Draft Genome Sequence of Streptomyces tsukubaensis F601, a Producer of the immunosuppressant tacrolimus FK506.</title>
        <authorList>
            <person name="Zong G."/>
            <person name="Zhong C."/>
            <person name="Fu J."/>
            <person name="Qin R."/>
            <person name="Cao G."/>
        </authorList>
    </citation>
    <scope>NUCLEOTIDE SEQUENCE [LARGE SCALE GENOMIC DNA]</scope>
    <source>
        <strain evidence="6 7">F601</strain>
    </source>
</reference>
<feature type="compositionally biased region" description="Gly residues" evidence="4">
    <location>
        <begin position="387"/>
        <end position="400"/>
    </location>
</feature>
<dbReference type="SUPFAM" id="SSF51905">
    <property type="entry name" value="FAD/NAD(P)-binding domain"/>
    <property type="match status" value="1"/>
</dbReference>
<evidence type="ECO:0000256" key="4">
    <source>
        <dbReference type="SAM" id="MobiDB-lite"/>
    </source>
</evidence>
<gene>
    <name evidence="6" type="ORF">B1H18_11175</name>
</gene>
<dbReference type="PANTHER" id="PTHR43004:SF19">
    <property type="entry name" value="BINDING MONOOXYGENASE, PUTATIVE (JCVI)-RELATED"/>
    <property type="match status" value="1"/>
</dbReference>
<sequence>MEYDIVVAGSGPVGLTLACELRLAGVRVLVVDRLTEPAGHDRAGVLHTRTVECLDIRGLLDRFEDGADSVSGLPFAGIFSKGLDHGTLDTGHPYSLLVPQSRTEELLTARAAELGVPIRRGHEVVALRQDPDGVRVGIRTADGDEEVRAGYLVGCDGGRSTVRRLAGIPFPGLAASVSAMIGYVTLKEKDVPRRWQRTRTGVVVLAFPPEGGIGRVVVIEYGRDHPSPQDPVTLEELRAGVHRVYGRELDLAEPVSWMSRFSDATRQAERYRSGRVLLAGDAAHIHFPIGGQGLNTGVHDAMNLGWKLAAQVNGWAPEGLLDSYHEERHRAGERVLLYTRAQLALMNPDEHHVTALREVFEELLGLQDTNRLLTAALNGVDVRYGGSAQGGGTPDGGGGPEPRHPLDGLFVPDLVLEGEHGSSRLAELLHEGRGVLLDLTEEGTPAKAARAWDHRIDVVRARCPAGAPAGALLVRPDGHVAWAADDGSERGLREALARWFGPQDWR</sequence>
<feature type="domain" description="FAD-binding" evidence="5">
    <location>
        <begin position="2"/>
        <end position="336"/>
    </location>
</feature>
<dbReference type="Gene3D" id="3.50.50.60">
    <property type="entry name" value="FAD/NAD(P)-binding domain"/>
    <property type="match status" value="1"/>
</dbReference>
<evidence type="ECO:0000313" key="7">
    <source>
        <dbReference type="Proteomes" id="UP000190539"/>
    </source>
</evidence>
<comment type="caution">
    <text evidence="6">The sequence shown here is derived from an EMBL/GenBank/DDBJ whole genome shotgun (WGS) entry which is preliminary data.</text>
</comment>
<accession>A0A1V4ACE5</accession>
<organism evidence="6 7">
    <name type="scientific">Streptomyces tsukubensis</name>
    <dbReference type="NCBI Taxonomy" id="83656"/>
    <lineage>
        <taxon>Bacteria</taxon>
        <taxon>Bacillati</taxon>
        <taxon>Actinomycetota</taxon>
        <taxon>Actinomycetes</taxon>
        <taxon>Kitasatosporales</taxon>
        <taxon>Streptomycetaceae</taxon>
        <taxon>Streptomyces</taxon>
    </lineage>
</organism>
<dbReference type="InterPro" id="IPR002938">
    <property type="entry name" value="FAD-bd"/>
</dbReference>
<dbReference type="OrthoDB" id="8670884at2"/>
<evidence type="ECO:0000256" key="1">
    <source>
        <dbReference type="ARBA" id="ARBA00001974"/>
    </source>
</evidence>
<evidence type="ECO:0000313" key="6">
    <source>
        <dbReference type="EMBL" id="OON80919.1"/>
    </source>
</evidence>
<protein>
    <recommendedName>
        <fullName evidence="5">FAD-binding domain-containing protein</fullName>
    </recommendedName>
</protein>
<dbReference type="RefSeq" id="WP_107502772.1">
    <property type="nucleotide sequence ID" value="NZ_CP045178.1"/>
</dbReference>
<keyword evidence="2" id="KW-0285">Flavoprotein</keyword>
<dbReference type="InterPro" id="IPR036188">
    <property type="entry name" value="FAD/NAD-bd_sf"/>
</dbReference>
<proteinExistence type="predicted"/>
<keyword evidence="7" id="KW-1185">Reference proteome</keyword>
<dbReference type="Gene3D" id="3.40.30.120">
    <property type="match status" value="1"/>
</dbReference>
<dbReference type="Pfam" id="PF01494">
    <property type="entry name" value="FAD_binding_3"/>
    <property type="match status" value="1"/>
</dbReference>
<dbReference type="GO" id="GO:0016709">
    <property type="term" value="F:oxidoreductase activity, acting on paired donors, with incorporation or reduction of molecular oxygen, NAD(P)H as one donor, and incorporation of one atom of oxygen"/>
    <property type="evidence" value="ECO:0007669"/>
    <property type="project" value="UniProtKB-ARBA"/>
</dbReference>
<dbReference type="GO" id="GO:0071949">
    <property type="term" value="F:FAD binding"/>
    <property type="evidence" value="ECO:0007669"/>
    <property type="project" value="InterPro"/>
</dbReference>
<evidence type="ECO:0000259" key="5">
    <source>
        <dbReference type="Pfam" id="PF01494"/>
    </source>
</evidence>
<name>A0A1V4ACE5_9ACTN</name>
<feature type="region of interest" description="Disordered" evidence="4">
    <location>
        <begin position="386"/>
        <end position="405"/>
    </location>
</feature>
<dbReference type="PANTHER" id="PTHR43004">
    <property type="entry name" value="TRK SYSTEM POTASSIUM UPTAKE PROTEIN"/>
    <property type="match status" value="1"/>
</dbReference>